<reference evidence="21 22" key="1">
    <citation type="submission" date="2022-05" db="EMBL/GenBank/DDBJ databases">
        <authorList>
            <consortium name="Genoscope - CEA"/>
            <person name="William W."/>
        </authorList>
    </citation>
    <scope>NUCLEOTIDE SEQUENCE [LARGE SCALE GENOMIC DNA]</scope>
</reference>
<feature type="disulfide bond" evidence="17">
    <location>
        <begin position="475"/>
        <end position="486"/>
    </location>
</feature>
<comment type="caution">
    <text evidence="18">Lacks conserved residue(s) required for the propagation of feature annotation.</text>
</comment>
<gene>
    <name evidence="21" type="ORF">PMEA_00023073</name>
</gene>
<feature type="binding site" evidence="16">
    <location>
        <position position="402"/>
    </location>
    <ligand>
        <name>Ca(2+)</name>
        <dbReference type="ChEBI" id="CHEBI:29108"/>
        <label>1</label>
    </ligand>
</feature>
<evidence type="ECO:0000256" key="16">
    <source>
        <dbReference type="PIRSR" id="PIRSR613273-2"/>
    </source>
</evidence>
<keyword evidence="9" id="KW-0378">Hydrolase</keyword>
<dbReference type="InterPro" id="IPR045371">
    <property type="entry name" value="ADAMTS_CR_3"/>
</dbReference>
<dbReference type="Pfam" id="PF01562">
    <property type="entry name" value="Pep_M12B_propep"/>
    <property type="match status" value="1"/>
</dbReference>
<evidence type="ECO:0000256" key="4">
    <source>
        <dbReference type="ARBA" id="ARBA00022670"/>
    </source>
</evidence>
<feature type="disulfide bond" evidence="17">
    <location>
        <begin position="450"/>
        <end position="481"/>
    </location>
</feature>
<keyword evidence="8" id="KW-0677">Repeat</keyword>
<dbReference type="GO" id="GO:0046872">
    <property type="term" value="F:metal ion binding"/>
    <property type="evidence" value="ECO:0007669"/>
    <property type="project" value="UniProtKB-KW"/>
</dbReference>
<dbReference type="FunFam" id="2.20.100.10:FF:000001">
    <property type="entry name" value="semaphorin-5A isoform X1"/>
    <property type="match status" value="1"/>
</dbReference>
<keyword evidence="10 16" id="KW-0862">Zinc</keyword>
<protein>
    <submittedName>
        <fullName evidence="21">Uncharacterized protein</fullName>
    </submittedName>
</protein>
<dbReference type="Proteomes" id="UP001159428">
    <property type="component" value="Unassembled WGS sequence"/>
</dbReference>
<dbReference type="InterPro" id="IPR036383">
    <property type="entry name" value="TSP1_rpt_sf"/>
</dbReference>
<feature type="binding site" evidence="16 18">
    <location>
        <position position="348"/>
    </location>
    <ligand>
        <name>Zn(2+)</name>
        <dbReference type="ChEBI" id="CHEBI:29105"/>
        <note>catalytic</note>
    </ligand>
</feature>
<evidence type="ECO:0000256" key="3">
    <source>
        <dbReference type="ARBA" id="ARBA00022530"/>
    </source>
</evidence>
<dbReference type="PROSITE" id="PS50215">
    <property type="entry name" value="ADAM_MEPRO"/>
    <property type="match status" value="1"/>
</dbReference>
<evidence type="ECO:0000256" key="6">
    <source>
        <dbReference type="ARBA" id="ARBA00022723"/>
    </source>
</evidence>
<feature type="disulfide bond" evidence="17">
    <location>
        <begin position="364"/>
        <end position="387"/>
    </location>
</feature>
<keyword evidence="5" id="KW-0165">Cleavage on pair of basic residues</keyword>
<evidence type="ECO:0000259" key="20">
    <source>
        <dbReference type="PROSITE" id="PS50215"/>
    </source>
</evidence>
<keyword evidence="7" id="KW-0732">Signal</keyword>
<dbReference type="PANTHER" id="PTHR13723">
    <property type="entry name" value="ADAMTS A DISINTEGRIN AND METALLOPROTEASE WITH THROMBOSPONDIN MOTIFS PROTEASE"/>
    <property type="match status" value="1"/>
</dbReference>
<dbReference type="Gene3D" id="3.40.1620.60">
    <property type="match status" value="1"/>
</dbReference>
<keyword evidence="6 16" id="KW-0479">Metal-binding</keyword>
<evidence type="ECO:0000256" key="15">
    <source>
        <dbReference type="PIRSR" id="PIRSR613273-1"/>
    </source>
</evidence>
<evidence type="ECO:0000256" key="12">
    <source>
        <dbReference type="ARBA" id="ARBA00023145"/>
    </source>
</evidence>
<dbReference type="GO" id="GO:0006508">
    <property type="term" value="P:proteolysis"/>
    <property type="evidence" value="ECO:0007669"/>
    <property type="project" value="UniProtKB-KW"/>
</dbReference>
<dbReference type="PROSITE" id="PS50206">
    <property type="entry name" value="RHODANESE_3"/>
    <property type="match status" value="1"/>
</dbReference>
<dbReference type="SUPFAM" id="SSF82895">
    <property type="entry name" value="TSP-1 type 1 repeat"/>
    <property type="match status" value="4"/>
</dbReference>
<keyword evidence="4" id="KW-0645">Protease</keyword>
<evidence type="ECO:0000256" key="8">
    <source>
        <dbReference type="ARBA" id="ARBA00022737"/>
    </source>
</evidence>
<dbReference type="Pfam" id="PF05986">
    <property type="entry name" value="ADAMTS_spacer1"/>
    <property type="match status" value="1"/>
</dbReference>
<evidence type="ECO:0000256" key="10">
    <source>
        <dbReference type="ARBA" id="ARBA00022833"/>
    </source>
</evidence>
<dbReference type="InterPro" id="IPR000884">
    <property type="entry name" value="TSP1_rpt"/>
</dbReference>
<feature type="binding site" evidence="16 18">
    <location>
        <position position="358"/>
    </location>
    <ligand>
        <name>Zn(2+)</name>
        <dbReference type="ChEBI" id="CHEBI:29105"/>
        <note>catalytic</note>
    </ligand>
</feature>
<evidence type="ECO:0000256" key="11">
    <source>
        <dbReference type="ARBA" id="ARBA00023049"/>
    </source>
</evidence>
<dbReference type="InterPro" id="IPR024079">
    <property type="entry name" value="MetalloPept_cat_dom_sf"/>
</dbReference>
<keyword evidence="12" id="KW-0865">Zymogen</keyword>
<dbReference type="GO" id="GO:0030198">
    <property type="term" value="P:extracellular matrix organization"/>
    <property type="evidence" value="ECO:0007669"/>
    <property type="project" value="InterPro"/>
</dbReference>
<evidence type="ECO:0000256" key="7">
    <source>
        <dbReference type="ARBA" id="ARBA00022729"/>
    </source>
</evidence>
<dbReference type="SUPFAM" id="SSF55486">
    <property type="entry name" value="Metalloproteases ('zincins'), catalytic domain"/>
    <property type="match status" value="1"/>
</dbReference>
<feature type="disulfide bond" evidence="17">
    <location>
        <begin position="432"/>
        <end position="455"/>
    </location>
</feature>
<evidence type="ECO:0000256" key="17">
    <source>
        <dbReference type="PIRSR" id="PIRSR613273-3"/>
    </source>
</evidence>
<feature type="binding site" evidence="16">
    <location>
        <position position="298"/>
    </location>
    <ligand>
        <name>Ca(2+)</name>
        <dbReference type="ChEBI" id="CHEBI:29108"/>
        <label>2</label>
    </ligand>
</feature>
<proteinExistence type="predicted"/>
<feature type="binding site" evidence="16">
    <location>
        <position position="215"/>
    </location>
    <ligand>
        <name>Ca(2+)</name>
        <dbReference type="ChEBI" id="CHEBI:29108"/>
        <label>2</label>
    </ligand>
</feature>
<keyword evidence="13 17" id="KW-1015">Disulfide bond</keyword>
<dbReference type="EMBL" id="CALNXJ010000042">
    <property type="protein sequence ID" value="CAH3146795.1"/>
    <property type="molecule type" value="Genomic_DNA"/>
</dbReference>
<feature type="binding site" evidence="16">
    <location>
        <position position="215"/>
    </location>
    <ligand>
        <name>Ca(2+)</name>
        <dbReference type="ChEBI" id="CHEBI:29108"/>
        <label>1</label>
    </ligand>
</feature>
<evidence type="ECO:0000256" key="14">
    <source>
        <dbReference type="ARBA" id="ARBA00023180"/>
    </source>
</evidence>
<dbReference type="InterPro" id="IPR013273">
    <property type="entry name" value="ADAMTS/ADAMTS-like"/>
</dbReference>
<feature type="domain" description="Peptidase M12B" evidence="20">
    <location>
        <begin position="212"/>
        <end position="396"/>
    </location>
</feature>
<feature type="disulfide bond" evidence="17">
    <location>
        <begin position="513"/>
        <end position="553"/>
    </location>
</feature>
<feature type="disulfide bond" evidence="17">
    <location>
        <begin position="524"/>
        <end position="536"/>
    </location>
</feature>
<keyword evidence="2" id="KW-0964">Secreted</keyword>
<dbReference type="Pfam" id="PF19236">
    <property type="entry name" value="ADAMTS_CR_3"/>
    <property type="match status" value="1"/>
</dbReference>
<feature type="binding site" evidence="16">
    <location>
        <position position="405"/>
    </location>
    <ligand>
        <name>Ca(2+)</name>
        <dbReference type="ChEBI" id="CHEBI:29108"/>
        <label>1</label>
    </ligand>
</feature>
<dbReference type="InterPro" id="IPR010294">
    <property type="entry name" value="ADAMTS_spacer1"/>
</dbReference>
<dbReference type="AlphaFoldDB" id="A0AAU9XHC7"/>
<feature type="active site" evidence="15 18">
    <location>
        <position position="349"/>
    </location>
</feature>
<evidence type="ECO:0000259" key="19">
    <source>
        <dbReference type="PROSITE" id="PS50206"/>
    </source>
</evidence>
<comment type="cofactor">
    <cofactor evidence="16">
        <name>Zn(2+)</name>
        <dbReference type="ChEBI" id="CHEBI:29105"/>
    </cofactor>
    <text evidence="16">Binds 1 zinc ion per subunit.</text>
</comment>
<keyword evidence="11" id="KW-0482">Metalloprotease</keyword>
<dbReference type="InterPro" id="IPR001763">
    <property type="entry name" value="Rhodanese-like_dom"/>
</dbReference>
<evidence type="ECO:0000313" key="22">
    <source>
        <dbReference type="Proteomes" id="UP001159428"/>
    </source>
</evidence>
<feature type="binding site" evidence="16">
    <location>
        <position position="298"/>
    </location>
    <ligand>
        <name>Ca(2+)</name>
        <dbReference type="ChEBI" id="CHEBI:29108"/>
        <label>1</label>
    </ligand>
</feature>
<accession>A0AAU9XHC7</accession>
<dbReference type="GO" id="GO:0004222">
    <property type="term" value="F:metalloendopeptidase activity"/>
    <property type="evidence" value="ECO:0007669"/>
    <property type="project" value="InterPro"/>
</dbReference>
<dbReference type="PROSITE" id="PS50092">
    <property type="entry name" value="TSP1"/>
    <property type="match status" value="3"/>
</dbReference>
<keyword evidence="14" id="KW-0325">Glycoprotein</keyword>
<comment type="subcellular location">
    <subcellularLocation>
        <location evidence="1">Secreted</location>
        <location evidence="1">Extracellular space</location>
        <location evidence="1">Extracellular matrix</location>
    </subcellularLocation>
</comment>
<dbReference type="Gene3D" id="2.60.120.830">
    <property type="match status" value="1"/>
</dbReference>
<feature type="domain" description="Rhodanese" evidence="19">
    <location>
        <begin position="493"/>
        <end position="510"/>
    </location>
</feature>
<dbReference type="SMART" id="SM00608">
    <property type="entry name" value="ACR"/>
    <property type="match status" value="1"/>
</dbReference>
<feature type="disulfide bond" evidence="17">
    <location>
        <begin position="443"/>
        <end position="462"/>
    </location>
</feature>
<sequence length="1058" mass="117965">MSLQDEIHLRMKRSELEQYFGVSSHEEVPLYDVTSPFQVDEENRFLSESLHTHARQKRNAEDPRVWYFNVKAFGISMHLNLTKNQDLMSPWLTVERHENGTVTAEEPPKNSFLDGHVIGELGSSVAVSNRGGLTGLIQLLDQSLFLQPLPSHLLSDSKSRSHLVIKRSIDDEAMENEFQEKLSGSGTEWKEPSFDEDSLKFAKVKPSDGGQFFLEMTMVADKSMIAFHGDDTADYLLKLAHMVNAFYHHESIGQKKITITIVQIKLVQDGLKYSGGSNDAKMAALKKWAADAKIPKLDSQRDHPDVISLISRGSSGGLASFNSICKGSFSYTVNNGAMGFNTRLILAHEIGHTLGLNHDSADGCPDATYIMSTAVPGGKYAGTWSPCSRKYVQELLGTAPKCLMDGRSRNINYLKYFRGKLPGRVISGDEQCKEQYGEGVFQCKQVLSNCGSLYCTRNGFSCFSKVAPPLDGTPCASRHWCIAGECVFDGSEVVDGGWSEWSTYDPSTCSRTCGGGVYFKTRTCTNPRPQNGGKDCIGENRGYPKVCKRKVPCPSGAMEFRLAQCQAINKQYTAIYYRGGAEACKLFCRQGWSYSPRGLVKDGTRCENGASKSRDMCIEGKCNPVGCDDVIGSQSAVDRCGVCNGDSTSCRAVKKQFTTYWEKKGPENAALACWIPRRSKEIWVFEMAADKNNIGVQNMKKKYLLEPVPKQTQTINAAGSTITYGKRSGKEYIHIPGPTNTPLRFMFILNGQKNKGVECRYLSPYKSEVTGADVEWVVDEKYGWSACSETCAGGKKTRRVKCMRKDDKSAVADSVCEKGGLEKPEDEMPCNTQECPVEWHVTGWSSCSKTCGHGVAKRSLSCRKKYKNPGRYKKLDWSSCKAPKPTPLIKPCFKEACGPEWIPSKWGKCSKTCIGGIMKRNLSCGRPLGDGNYHPLSDGFCRYSVKPPVKEKCNEDISCSVQKYRSLGCYRENTHKRLLPLLEHNFRTGGIKWNAIETVVEKCYREVVERTNYKVFGVKFYGECWVGKMPSSHFKTVLTQCYEHAVGKAHTYYIYEIL</sequence>
<dbReference type="PRINTS" id="PR01857">
    <property type="entry name" value="ADAMTSFAMILY"/>
</dbReference>
<feature type="disulfide bond" evidence="17">
    <location>
        <begin position="509"/>
        <end position="547"/>
    </location>
</feature>
<keyword evidence="3" id="KW-0272">Extracellular matrix</keyword>
<dbReference type="Pfam" id="PF19030">
    <property type="entry name" value="TSP1_ADAMTS"/>
    <property type="match status" value="3"/>
</dbReference>
<dbReference type="InterPro" id="IPR002870">
    <property type="entry name" value="Peptidase_M12B_N"/>
</dbReference>
<dbReference type="InterPro" id="IPR050439">
    <property type="entry name" value="ADAMTS_ADAMTS-like"/>
</dbReference>
<evidence type="ECO:0000256" key="5">
    <source>
        <dbReference type="ARBA" id="ARBA00022685"/>
    </source>
</evidence>
<dbReference type="FunFam" id="2.20.100.10:FF:000005">
    <property type="entry name" value="ADAM metallopeptidase with thrombospondin type 1 motif 9"/>
    <property type="match status" value="1"/>
</dbReference>
<evidence type="ECO:0000256" key="1">
    <source>
        <dbReference type="ARBA" id="ARBA00004498"/>
    </source>
</evidence>
<evidence type="ECO:0000256" key="18">
    <source>
        <dbReference type="PROSITE-ProRule" id="PRU00276"/>
    </source>
</evidence>
<dbReference type="Pfam" id="PF17771">
    <property type="entry name" value="ADAMTS_CR_2"/>
    <property type="match status" value="1"/>
</dbReference>
<evidence type="ECO:0000313" key="21">
    <source>
        <dbReference type="EMBL" id="CAH3146795.1"/>
    </source>
</evidence>
<dbReference type="Gene3D" id="3.40.390.10">
    <property type="entry name" value="Collagenase (Catalytic Domain)"/>
    <property type="match status" value="1"/>
</dbReference>
<feature type="binding site" evidence="16">
    <location>
        <position position="405"/>
    </location>
    <ligand>
        <name>Ca(2+)</name>
        <dbReference type="ChEBI" id="CHEBI:29108"/>
        <label>2</label>
    </ligand>
</feature>
<dbReference type="Pfam" id="PF00090">
    <property type="entry name" value="TSP_1"/>
    <property type="match status" value="1"/>
</dbReference>
<evidence type="ECO:0000256" key="2">
    <source>
        <dbReference type="ARBA" id="ARBA00022525"/>
    </source>
</evidence>
<dbReference type="InterPro" id="IPR006586">
    <property type="entry name" value="ADAM_Cys-rich"/>
</dbReference>
<name>A0AAU9XHC7_9CNID</name>
<keyword evidence="16" id="KW-0106">Calcium</keyword>
<feature type="disulfide bond" evidence="17">
    <location>
        <begin position="325"/>
        <end position="402"/>
    </location>
</feature>
<dbReference type="GO" id="GO:0031012">
    <property type="term" value="C:extracellular matrix"/>
    <property type="evidence" value="ECO:0007669"/>
    <property type="project" value="TreeGrafter"/>
</dbReference>
<feature type="binding site" evidence="16 18">
    <location>
        <position position="352"/>
    </location>
    <ligand>
        <name>Zn(2+)</name>
        <dbReference type="ChEBI" id="CHEBI:29105"/>
        <note>catalytic</note>
    </ligand>
</feature>
<dbReference type="SMART" id="SM00209">
    <property type="entry name" value="TSP1"/>
    <property type="match status" value="4"/>
</dbReference>
<dbReference type="InterPro" id="IPR041645">
    <property type="entry name" value="ADAMTS_CR_2"/>
</dbReference>
<comment type="caution">
    <text evidence="21">The sequence shown here is derived from an EMBL/GenBank/DDBJ whole genome shotgun (WGS) entry which is preliminary data.</text>
</comment>
<dbReference type="PANTHER" id="PTHR13723:SF200">
    <property type="entry name" value="ADAM METALLOPEPTIDASE WITH THROMBOSPONDIN TYPE 1 MOTIF B, ISOFORM B"/>
    <property type="match status" value="1"/>
</dbReference>
<evidence type="ECO:0000256" key="13">
    <source>
        <dbReference type="ARBA" id="ARBA00023157"/>
    </source>
</evidence>
<dbReference type="Gene3D" id="2.20.100.10">
    <property type="entry name" value="Thrombospondin type-1 (TSP1) repeat"/>
    <property type="match status" value="4"/>
</dbReference>
<dbReference type="InterPro" id="IPR001590">
    <property type="entry name" value="Peptidase_M12B"/>
</dbReference>
<feature type="binding site" evidence="16">
    <location>
        <position position="305"/>
    </location>
    <ligand>
        <name>Ca(2+)</name>
        <dbReference type="ChEBI" id="CHEBI:29108"/>
        <label>1</label>
    </ligand>
</feature>
<keyword evidence="22" id="KW-1185">Reference proteome</keyword>
<dbReference type="Pfam" id="PF13688">
    <property type="entry name" value="Reprolysin_5"/>
    <property type="match status" value="1"/>
</dbReference>
<organism evidence="21 22">
    <name type="scientific">Pocillopora meandrina</name>
    <dbReference type="NCBI Taxonomy" id="46732"/>
    <lineage>
        <taxon>Eukaryota</taxon>
        <taxon>Metazoa</taxon>
        <taxon>Cnidaria</taxon>
        <taxon>Anthozoa</taxon>
        <taxon>Hexacorallia</taxon>
        <taxon>Scleractinia</taxon>
        <taxon>Astrocoeniina</taxon>
        <taxon>Pocilloporidae</taxon>
        <taxon>Pocillopora</taxon>
    </lineage>
</organism>
<evidence type="ECO:0000256" key="9">
    <source>
        <dbReference type="ARBA" id="ARBA00022801"/>
    </source>
</evidence>